<dbReference type="PRINTS" id="PR00081">
    <property type="entry name" value="GDHRDH"/>
</dbReference>
<dbReference type="Proteomes" id="UP000285112">
    <property type="component" value="Unassembled WGS sequence"/>
</dbReference>
<organism evidence="4 5">
    <name type="scientific">Amycolatopsis panacis</name>
    <dbReference type="NCBI Taxonomy" id="2340917"/>
    <lineage>
        <taxon>Bacteria</taxon>
        <taxon>Bacillati</taxon>
        <taxon>Actinomycetota</taxon>
        <taxon>Actinomycetes</taxon>
        <taxon>Pseudonocardiales</taxon>
        <taxon>Pseudonocardiaceae</taxon>
        <taxon>Amycolatopsis</taxon>
    </lineage>
</organism>
<evidence type="ECO:0000313" key="4">
    <source>
        <dbReference type="EMBL" id="RJQ86784.1"/>
    </source>
</evidence>
<evidence type="ECO:0000256" key="2">
    <source>
        <dbReference type="ARBA" id="ARBA00023002"/>
    </source>
</evidence>
<dbReference type="PRINTS" id="PR00080">
    <property type="entry name" value="SDRFAMILY"/>
</dbReference>
<dbReference type="RefSeq" id="WP_120023191.1">
    <property type="nucleotide sequence ID" value="NZ_QZFV01000071.1"/>
</dbReference>
<dbReference type="CDD" id="cd05346">
    <property type="entry name" value="SDR_c5"/>
    <property type="match status" value="1"/>
</dbReference>
<keyword evidence="2" id="KW-0560">Oxidoreductase</keyword>
<dbReference type="EMBL" id="QZFV01000071">
    <property type="protein sequence ID" value="RJQ86784.1"/>
    <property type="molecule type" value="Genomic_DNA"/>
</dbReference>
<protein>
    <submittedName>
        <fullName evidence="4">SDR family oxidoreductase</fullName>
    </submittedName>
</protein>
<reference evidence="4 5" key="1">
    <citation type="submission" date="2018-09" db="EMBL/GenBank/DDBJ databases">
        <title>YIM PH 21725 draft genome.</title>
        <authorList>
            <person name="Miao C."/>
        </authorList>
    </citation>
    <scope>NUCLEOTIDE SEQUENCE [LARGE SCALE GENOMIC DNA]</scope>
    <source>
        <strain evidence="5">YIM PH21725</strain>
    </source>
</reference>
<comment type="similarity">
    <text evidence="1 3">Belongs to the short-chain dehydrogenases/reductases (SDR) family.</text>
</comment>
<dbReference type="PANTHER" id="PTHR42901">
    <property type="entry name" value="ALCOHOL DEHYDROGENASE"/>
    <property type="match status" value="1"/>
</dbReference>
<dbReference type="InterPro" id="IPR036291">
    <property type="entry name" value="NAD(P)-bd_dom_sf"/>
</dbReference>
<evidence type="ECO:0000256" key="3">
    <source>
        <dbReference type="RuleBase" id="RU000363"/>
    </source>
</evidence>
<evidence type="ECO:0000313" key="5">
    <source>
        <dbReference type="Proteomes" id="UP000285112"/>
    </source>
</evidence>
<dbReference type="Gene3D" id="3.40.50.720">
    <property type="entry name" value="NAD(P)-binding Rossmann-like Domain"/>
    <property type="match status" value="1"/>
</dbReference>
<dbReference type="Pfam" id="PF00106">
    <property type="entry name" value="adh_short"/>
    <property type="match status" value="1"/>
</dbReference>
<sequence length="250" mass="26721">MKTVFVTGASAGFGAAIARRFVAEGDRVVAAARNSERLAELARELGDALFPLTLDVRDRESVARAVDVLPTDWAGVDVLVNNAGLAKGLGPAQAARLEDWDQMIETNVTGLVHLTRALLPGMVERGRGHVINIGSIAGTYPYPGGNVYGATKAFVHQFSLNLRSDLHGTGVRVTNVEPGMVGGTEFSAVRFDGDRDKADRVYADTTPLTADDVAESVYWAANQPAHVNINVIELMPVVQSFSALQIHREG</sequence>
<dbReference type="InterPro" id="IPR002347">
    <property type="entry name" value="SDR_fam"/>
</dbReference>
<name>A0A419I683_9PSEU</name>
<dbReference type="OrthoDB" id="9775296at2"/>
<dbReference type="PANTHER" id="PTHR42901:SF1">
    <property type="entry name" value="ALCOHOL DEHYDROGENASE"/>
    <property type="match status" value="1"/>
</dbReference>
<evidence type="ECO:0000256" key="1">
    <source>
        <dbReference type="ARBA" id="ARBA00006484"/>
    </source>
</evidence>
<accession>A0A419I683</accession>
<dbReference type="GO" id="GO:0016616">
    <property type="term" value="F:oxidoreductase activity, acting on the CH-OH group of donors, NAD or NADP as acceptor"/>
    <property type="evidence" value="ECO:0007669"/>
    <property type="project" value="UniProtKB-ARBA"/>
</dbReference>
<dbReference type="InterPro" id="IPR020904">
    <property type="entry name" value="Sc_DH/Rdtase_CS"/>
</dbReference>
<keyword evidence="5" id="KW-1185">Reference proteome</keyword>
<dbReference type="SUPFAM" id="SSF51735">
    <property type="entry name" value="NAD(P)-binding Rossmann-fold domains"/>
    <property type="match status" value="1"/>
</dbReference>
<dbReference type="FunFam" id="3.40.50.720:FF:000047">
    <property type="entry name" value="NADP-dependent L-serine/L-allo-threonine dehydrogenase"/>
    <property type="match status" value="1"/>
</dbReference>
<proteinExistence type="inferred from homology"/>
<dbReference type="AlphaFoldDB" id="A0A419I683"/>
<dbReference type="PROSITE" id="PS00061">
    <property type="entry name" value="ADH_SHORT"/>
    <property type="match status" value="1"/>
</dbReference>
<gene>
    <name evidence="4" type="ORF">D5S19_10640</name>
</gene>
<comment type="caution">
    <text evidence="4">The sequence shown here is derived from an EMBL/GenBank/DDBJ whole genome shotgun (WGS) entry which is preliminary data.</text>
</comment>